<dbReference type="Proteomes" id="UP001161247">
    <property type="component" value="Chromosome 6"/>
</dbReference>
<dbReference type="EMBL" id="OX459123">
    <property type="protein sequence ID" value="CAI9110924.1"/>
    <property type="molecule type" value="Genomic_DNA"/>
</dbReference>
<protein>
    <submittedName>
        <fullName evidence="1">OLC1v1011034C1</fullName>
    </submittedName>
</protein>
<accession>A0AAV1DVR3</accession>
<organism evidence="1 2">
    <name type="scientific">Oldenlandia corymbosa var. corymbosa</name>
    <dbReference type="NCBI Taxonomy" id="529605"/>
    <lineage>
        <taxon>Eukaryota</taxon>
        <taxon>Viridiplantae</taxon>
        <taxon>Streptophyta</taxon>
        <taxon>Embryophyta</taxon>
        <taxon>Tracheophyta</taxon>
        <taxon>Spermatophyta</taxon>
        <taxon>Magnoliopsida</taxon>
        <taxon>eudicotyledons</taxon>
        <taxon>Gunneridae</taxon>
        <taxon>Pentapetalae</taxon>
        <taxon>asterids</taxon>
        <taxon>lamiids</taxon>
        <taxon>Gentianales</taxon>
        <taxon>Rubiaceae</taxon>
        <taxon>Rubioideae</taxon>
        <taxon>Spermacoceae</taxon>
        <taxon>Hedyotis-Oldenlandia complex</taxon>
        <taxon>Oldenlandia</taxon>
    </lineage>
</organism>
<dbReference type="AlphaFoldDB" id="A0AAV1DVR3"/>
<evidence type="ECO:0000313" key="1">
    <source>
        <dbReference type="EMBL" id="CAI9110924.1"/>
    </source>
</evidence>
<reference evidence="1" key="1">
    <citation type="submission" date="2023-03" db="EMBL/GenBank/DDBJ databases">
        <authorList>
            <person name="Julca I."/>
        </authorList>
    </citation>
    <scope>NUCLEOTIDE SEQUENCE</scope>
</reference>
<gene>
    <name evidence="1" type="ORF">OLC1_LOCUS18462</name>
</gene>
<dbReference type="PANTHER" id="PTHR35111">
    <property type="entry name" value="F10A5.9-RELATED"/>
    <property type="match status" value="1"/>
</dbReference>
<keyword evidence="2" id="KW-1185">Reference proteome</keyword>
<proteinExistence type="predicted"/>
<name>A0AAV1DVR3_OLDCO</name>
<dbReference type="PANTHER" id="PTHR35111:SF1">
    <property type="entry name" value="OS04G0115900 PROTEIN"/>
    <property type="match status" value="1"/>
</dbReference>
<evidence type="ECO:0000313" key="2">
    <source>
        <dbReference type="Proteomes" id="UP001161247"/>
    </source>
</evidence>
<sequence>MGSPFCIPRMKNSRWTKKTNRVTPMSLLDRFREAVFRLIVLSAFTKAARPAAASHGRKSPESAQKQAYYKAYEPHHSEAVADCIEFIKKSAFTDGNRSSTASFSIDDDDIDVVRHLPAGYMIYQNSSF</sequence>